<dbReference type="InterPro" id="IPR036864">
    <property type="entry name" value="Zn2-C6_fun-type_DNA-bd_sf"/>
</dbReference>
<dbReference type="Proteomes" id="UP000664203">
    <property type="component" value="Unassembled WGS sequence"/>
</dbReference>
<dbReference type="OrthoDB" id="5323765at2759"/>
<feature type="region of interest" description="Disordered" evidence="2">
    <location>
        <begin position="136"/>
        <end position="208"/>
    </location>
</feature>
<keyword evidence="1" id="KW-0539">Nucleus</keyword>
<feature type="region of interest" description="Disordered" evidence="2">
    <location>
        <begin position="44"/>
        <end position="74"/>
    </location>
</feature>
<evidence type="ECO:0000313" key="5">
    <source>
        <dbReference type="Proteomes" id="UP000664203"/>
    </source>
</evidence>
<dbReference type="AlphaFoldDB" id="A0A8H3EEC3"/>
<feature type="compositionally biased region" description="Low complexity" evidence="2">
    <location>
        <begin position="196"/>
        <end position="207"/>
    </location>
</feature>
<dbReference type="GO" id="GO:0008270">
    <property type="term" value="F:zinc ion binding"/>
    <property type="evidence" value="ECO:0007669"/>
    <property type="project" value="InterPro"/>
</dbReference>
<proteinExistence type="predicted"/>
<comment type="caution">
    <text evidence="4">The sequence shown here is derived from an EMBL/GenBank/DDBJ whole genome shotgun (WGS) entry which is preliminary data.</text>
</comment>
<dbReference type="EMBL" id="CAJPDR010000002">
    <property type="protein sequence ID" value="CAF9903689.1"/>
    <property type="molecule type" value="Genomic_DNA"/>
</dbReference>
<feature type="domain" description="Zn(2)-C6 fungal-type" evidence="3">
    <location>
        <begin position="10"/>
        <end position="41"/>
    </location>
</feature>
<evidence type="ECO:0000256" key="2">
    <source>
        <dbReference type="SAM" id="MobiDB-lite"/>
    </source>
</evidence>
<dbReference type="Pfam" id="PF00172">
    <property type="entry name" value="Zn_clus"/>
    <property type="match status" value="1"/>
</dbReference>
<dbReference type="PROSITE" id="PS00463">
    <property type="entry name" value="ZN2_CY6_FUNGAL_1"/>
    <property type="match status" value="1"/>
</dbReference>
<dbReference type="GO" id="GO:0000981">
    <property type="term" value="F:DNA-binding transcription factor activity, RNA polymerase II-specific"/>
    <property type="evidence" value="ECO:0007669"/>
    <property type="project" value="InterPro"/>
</dbReference>
<gene>
    <name evidence="4" type="primary">RFA2_1</name>
    <name evidence="4" type="ORF">ALECFALPRED_002928</name>
</gene>
<protein>
    <submittedName>
        <fullName evidence="4">Replication factor A protein 2</fullName>
    </submittedName>
</protein>
<evidence type="ECO:0000256" key="1">
    <source>
        <dbReference type="ARBA" id="ARBA00023242"/>
    </source>
</evidence>
<reference evidence="4" key="1">
    <citation type="submission" date="2021-03" db="EMBL/GenBank/DDBJ databases">
        <authorList>
            <person name="Tagirdzhanova G."/>
        </authorList>
    </citation>
    <scope>NUCLEOTIDE SEQUENCE</scope>
</reference>
<sequence>MPPRDAVKIACEECRHRRRKCIPTSGVKCERCTKQNLICVISPPTEEQRQARRDSERRHSHQSKTQVHSDPAADFDPLFDEFESECDADSLLTGKVEDDFHQTKLIVSTIVTDRQRTATSTGHRPTQSTVTSFEVQARYESDASDAPLSKKRRRVTYPSQSKFEQPTAPAQWRTTTSAIRDVSAANDQAWGRKPSTSETLSRTSSRSPQYQLENTEMKVYLSGNKGFRPLLLQDCMTPSLFFPKVLETWSLLDDSVKRLHVTFPWLPQDNDGRLMILERQDAKAGLLYICDEVEIAPCWAEEKGRCAIDVTIISNTRTPSDAFAGPRTSDGRSIPDMSVDANRVYWAMRANKQADVGLHVQQIGTMVGMKPADVAVAGEELLEHCLILTSDDDYDVWSLLEFKGESDRI</sequence>
<dbReference type="Gene3D" id="4.10.240.10">
    <property type="entry name" value="Zn(2)-C6 fungal-type DNA-binding domain"/>
    <property type="match status" value="1"/>
</dbReference>
<dbReference type="CDD" id="cd00067">
    <property type="entry name" value="GAL4"/>
    <property type="match status" value="1"/>
</dbReference>
<accession>A0A8H3EEC3</accession>
<name>A0A8H3EEC3_9LECA</name>
<keyword evidence="5" id="KW-1185">Reference proteome</keyword>
<organism evidence="4 5">
    <name type="scientific">Alectoria fallacina</name>
    <dbReference type="NCBI Taxonomy" id="1903189"/>
    <lineage>
        <taxon>Eukaryota</taxon>
        <taxon>Fungi</taxon>
        <taxon>Dikarya</taxon>
        <taxon>Ascomycota</taxon>
        <taxon>Pezizomycotina</taxon>
        <taxon>Lecanoromycetes</taxon>
        <taxon>OSLEUM clade</taxon>
        <taxon>Lecanoromycetidae</taxon>
        <taxon>Lecanorales</taxon>
        <taxon>Lecanorineae</taxon>
        <taxon>Parmeliaceae</taxon>
        <taxon>Alectoria</taxon>
    </lineage>
</organism>
<feature type="compositionally biased region" description="Basic and acidic residues" evidence="2">
    <location>
        <begin position="46"/>
        <end position="57"/>
    </location>
</feature>
<evidence type="ECO:0000259" key="3">
    <source>
        <dbReference type="PROSITE" id="PS50048"/>
    </source>
</evidence>
<dbReference type="PROSITE" id="PS50048">
    <property type="entry name" value="ZN2_CY6_FUNGAL_2"/>
    <property type="match status" value="1"/>
</dbReference>
<evidence type="ECO:0000313" key="4">
    <source>
        <dbReference type="EMBL" id="CAF9903689.1"/>
    </source>
</evidence>
<dbReference type="InterPro" id="IPR001138">
    <property type="entry name" value="Zn2Cys6_DnaBD"/>
</dbReference>
<dbReference type="SUPFAM" id="SSF57701">
    <property type="entry name" value="Zn2/Cys6 DNA-binding domain"/>
    <property type="match status" value="1"/>
</dbReference>